<accession>E2A5U7</accession>
<evidence type="ECO:0000313" key="2">
    <source>
        <dbReference type="EMBL" id="EFN71189.1"/>
    </source>
</evidence>
<reference evidence="2 3" key="1">
    <citation type="journal article" date="2010" name="Science">
        <title>Genomic comparison of the ants Camponotus floridanus and Harpegnathos saltator.</title>
        <authorList>
            <person name="Bonasio R."/>
            <person name="Zhang G."/>
            <person name="Ye C."/>
            <person name="Mutti N.S."/>
            <person name="Fang X."/>
            <person name="Qin N."/>
            <person name="Donahue G."/>
            <person name="Yang P."/>
            <person name="Li Q."/>
            <person name="Li C."/>
            <person name="Zhang P."/>
            <person name="Huang Z."/>
            <person name="Berger S.L."/>
            <person name="Reinberg D."/>
            <person name="Wang J."/>
            <person name="Liebig J."/>
        </authorList>
    </citation>
    <scope>NUCLEOTIDE SEQUENCE [LARGE SCALE GENOMIC DNA]</scope>
    <source>
        <strain evidence="3">C129</strain>
    </source>
</reference>
<feature type="compositionally biased region" description="Polar residues" evidence="1">
    <location>
        <begin position="10"/>
        <end position="20"/>
    </location>
</feature>
<evidence type="ECO:0000256" key="1">
    <source>
        <dbReference type="SAM" id="MobiDB-lite"/>
    </source>
</evidence>
<dbReference type="InParanoid" id="E2A5U7"/>
<dbReference type="AlphaFoldDB" id="E2A5U7"/>
<keyword evidence="3" id="KW-1185">Reference proteome</keyword>
<dbReference type="EMBL" id="GL437061">
    <property type="protein sequence ID" value="EFN71189.1"/>
    <property type="molecule type" value="Genomic_DNA"/>
</dbReference>
<protein>
    <submittedName>
        <fullName evidence="2">Uncharacterized protein</fullName>
    </submittedName>
</protein>
<sequence>MVRMAGWLASTATQLVTQPTVPREPRNAHVGHAMAQQETSADHGGRAAPRDKMGSTKRPRGRPVAHENVVVMDADHGQKQQKGNGGYPLDGLKAEEYCYLQR</sequence>
<evidence type="ECO:0000313" key="3">
    <source>
        <dbReference type="Proteomes" id="UP000000311"/>
    </source>
</evidence>
<proteinExistence type="predicted"/>
<dbReference type="Proteomes" id="UP000000311">
    <property type="component" value="Unassembled WGS sequence"/>
</dbReference>
<feature type="compositionally biased region" description="Basic and acidic residues" evidence="1">
    <location>
        <begin position="40"/>
        <end position="54"/>
    </location>
</feature>
<organism evidence="3">
    <name type="scientific">Camponotus floridanus</name>
    <name type="common">Florida carpenter ant</name>
    <dbReference type="NCBI Taxonomy" id="104421"/>
    <lineage>
        <taxon>Eukaryota</taxon>
        <taxon>Metazoa</taxon>
        <taxon>Ecdysozoa</taxon>
        <taxon>Arthropoda</taxon>
        <taxon>Hexapoda</taxon>
        <taxon>Insecta</taxon>
        <taxon>Pterygota</taxon>
        <taxon>Neoptera</taxon>
        <taxon>Endopterygota</taxon>
        <taxon>Hymenoptera</taxon>
        <taxon>Apocrita</taxon>
        <taxon>Aculeata</taxon>
        <taxon>Formicoidea</taxon>
        <taxon>Formicidae</taxon>
        <taxon>Formicinae</taxon>
        <taxon>Camponotus</taxon>
    </lineage>
</organism>
<name>E2A5U7_CAMFO</name>
<feature type="region of interest" description="Disordered" evidence="1">
    <location>
        <begin position="1"/>
        <end position="64"/>
    </location>
</feature>
<gene>
    <name evidence="2" type="ORF">EAG_12786</name>
</gene>